<gene>
    <name evidence="1" type="ORF">EIMP119_6k530</name>
</gene>
<geneLocation type="plasmid" evidence="1">
    <name>pE119_6kIMP6</name>
</geneLocation>
<name>A0A6C7H584_ECOLX</name>
<dbReference type="AlphaFoldDB" id="A0A6C7H584"/>
<organism evidence="1">
    <name type="scientific">Escherichia coli</name>
    <dbReference type="NCBI Taxonomy" id="562"/>
    <lineage>
        <taxon>Bacteria</taxon>
        <taxon>Pseudomonadati</taxon>
        <taxon>Pseudomonadota</taxon>
        <taxon>Gammaproteobacteria</taxon>
        <taxon>Enterobacterales</taxon>
        <taxon>Enterobacteriaceae</taxon>
        <taxon>Escherichia</taxon>
    </lineage>
</organism>
<keyword evidence="1" id="KW-0614">Plasmid</keyword>
<reference evidence="1" key="1">
    <citation type="submission" date="2020-01" db="EMBL/GenBank/DDBJ databases">
        <title>Dynamics of blaIMP-6 dissemination in carbapenem resistant Enterobacteriacea isolated from regional surveillance in Osaka, Japan.</title>
        <authorList>
            <person name="Abe R."/>
            <person name="Akeda Y."/>
            <person name="Sugawara Y."/>
            <person name="Yamamoto N."/>
            <person name="Tomono K."/>
            <person name="Takeuchi D."/>
            <person name="Kawahara R."/>
            <person name="Hamada S."/>
        </authorList>
    </citation>
    <scope>NUCLEOTIDE SEQUENCE</scope>
    <source>
        <strain evidence="1">E119</strain>
        <plasmid evidence="1">pE119_6kIMP6</plasmid>
    </source>
</reference>
<protein>
    <submittedName>
        <fullName evidence="1">Uncharacterized protein</fullName>
    </submittedName>
</protein>
<sequence length="138" mass="15810">MSTRNIHVNTASYTLLVAGKKKNTGEEWDVLEFSSLTELKKYRKSHPEKMAFSYSYALSQGVDKQFRHINIAEADHFKQFLRQIKGTVAKLAMRQPFVLFKGLTFQKLCLPGAFRPGDHHNKMLRPGLCVVHASPQYL</sequence>
<dbReference type="EMBL" id="AP022357">
    <property type="protein sequence ID" value="BBU78212.1"/>
    <property type="molecule type" value="Genomic_DNA"/>
</dbReference>
<proteinExistence type="predicted"/>
<accession>A0A6C7H584</accession>
<evidence type="ECO:0000313" key="1">
    <source>
        <dbReference type="EMBL" id="BBU78212.1"/>
    </source>
</evidence>